<sequence>MKKGFGQVLPLILLVIVSIAFAYYYGTQQKGASYSQETQSQNDLDKTASIAPTSIPTPIPTSNIPSGWKTYGSEKYGFEISYPSTYKSLDDANSLYGYPNGIVLIYGGGQSYDLVIEHWNTQSEYENKYRNQPNITIKKIGDVYISLLNTNLKSEVDEIIETFKIIN</sequence>
<organism evidence="1 2">
    <name type="scientific">Candidatus Nealsonbacteria bacterium RIFOXYC1_FULL_40_7</name>
    <dbReference type="NCBI Taxonomy" id="1801678"/>
    <lineage>
        <taxon>Bacteria</taxon>
        <taxon>Candidatus Nealsoniibacteriota</taxon>
    </lineage>
</organism>
<protein>
    <submittedName>
        <fullName evidence="1">Uncharacterized protein</fullName>
    </submittedName>
</protein>
<gene>
    <name evidence="1" type="ORF">A2427_03195</name>
</gene>
<name>A0A1G2EPL7_9BACT</name>
<accession>A0A1G2EPL7</accession>
<comment type="caution">
    <text evidence="1">The sequence shown here is derived from an EMBL/GenBank/DDBJ whole genome shotgun (WGS) entry which is preliminary data.</text>
</comment>
<reference evidence="1 2" key="1">
    <citation type="journal article" date="2016" name="Nat. Commun.">
        <title>Thousands of microbial genomes shed light on interconnected biogeochemical processes in an aquifer system.</title>
        <authorList>
            <person name="Anantharaman K."/>
            <person name="Brown C.T."/>
            <person name="Hug L.A."/>
            <person name="Sharon I."/>
            <person name="Castelle C.J."/>
            <person name="Probst A.J."/>
            <person name="Thomas B.C."/>
            <person name="Singh A."/>
            <person name="Wilkins M.J."/>
            <person name="Karaoz U."/>
            <person name="Brodie E.L."/>
            <person name="Williams K.H."/>
            <person name="Hubbard S.S."/>
            <person name="Banfield J.F."/>
        </authorList>
    </citation>
    <scope>NUCLEOTIDE SEQUENCE [LARGE SCALE GENOMIC DNA]</scope>
</reference>
<proteinExistence type="predicted"/>
<evidence type="ECO:0000313" key="1">
    <source>
        <dbReference type="EMBL" id="OGZ27311.1"/>
    </source>
</evidence>
<evidence type="ECO:0000313" key="2">
    <source>
        <dbReference type="Proteomes" id="UP000176326"/>
    </source>
</evidence>
<dbReference type="Proteomes" id="UP000176326">
    <property type="component" value="Unassembled WGS sequence"/>
</dbReference>
<dbReference type="AlphaFoldDB" id="A0A1G2EPL7"/>
<dbReference type="EMBL" id="MHMN01000046">
    <property type="protein sequence ID" value="OGZ27311.1"/>
    <property type="molecule type" value="Genomic_DNA"/>
</dbReference>